<keyword evidence="1" id="KW-0175">Coiled coil</keyword>
<dbReference type="InterPro" id="IPR025280">
    <property type="entry name" value="SNIPE"/>
</dbReference>
<dbReference type="Pfam" id="PF13455">
    <property type="entry name" value="MUG113"/>
    <property type="match status" value="1"/>
</dbReference>
<evidence type="ECO:0000259" key="3">
    <source>
        <dbReference type="SMART" id="SM00974"/>
    </source>
</evidence>
<gene>
    <name evidence="4" type="ORF">KT99_17690</name>
</gene>
<feature type="coiled-coil region" evidence="1">
    <location>
        <begin position="183"/>
        <end position="241"/>
    </location>
</feature>
<feature type="domain" description="Bacteriophage T5 Orf172 DNA-binding" evidence="3">
    <location>
        <begin position="431"/>
        <end position="514"/>
    </location>
</feature>
<keyword evidence="2" id="KW-0812">Transmembrane</keyword>
<name>A9DAZ7_9GAMM</name>
<evidence type="ECO:0000313" key="4">
    <source>
        <dbReference type="EMBL" id="EDQ00523.1"/>
    </source>
</evidence>
<evidence type="ECO:0000313" key="5">
    <source>
        <dbReference type="Proteomes" id="UP000005839"/>
    </source>
</evidence>
<dbReference type="STRING" id="314608.KT99_17690"/>
<protein>
    <recommendedName>
        <fullName evidence="3">Bacteriophage T5 Orf172 DNA-binding domain-containing protein</fullName>
    </recommendedName>
</protein>
<keyword evidence="2" id="KW-0472">Membrane</keyword>
<dbReference type="AlphaFoldDB" id="A9DAZ7"/>
<keyword evidence="2" id="KW-1133">Transmembrane helix</keyword>
<dbReference type="RefSeq" id="WP_005499774.1">
    <property type="nucleotide sequence ID" value="NZ_ABIC01000019.1"/>
</dbReference>
<dbReference type="Proteomes" id="UP000005839">
    <property type="component" value="Unassembled WGS sequence"/>
</dbReference>
<dbReference type="InterPro" id="IPR018306">
    <property type="entry name" value="Phage_T5_Orf172_DNA-bd"/>
</dbReference>
<proteinExistence type="predicted"/>
<feature type="coiled-coil region" evidence="1">
    <location>
        <begin position="33"/>
        <end position="60"/>
    </location>
</feature>
<feature type="transmembrane region" description="Helical" evidence="2">
    <location>
        <begin position="6"/>
        <end position="28"/>
    </location>
</feature>
<keyword evidence="5" id="KW-1185">Reference proteome</keyword>
<feature type="coiled-coil region" evidence="1">
    <location>
        <begin position="337"/>
        <end position="414"/>
    </location>
</feature>
<dbReference type="Pfam" id="PF13250">
    <property type="entry name" value="SNIPE"/>
    <property type="match status" value="1"/>
</dbReference>
<reference evidence="4 5" key="1">
    <citation type="submission" date="2007-10" db="EMBL/GenBank/DDBJ databases">
        <authorList>
            <person name="Yayanos A."/>
            <person name="Ferriera S."/>
            <person name="Johnson J."/>
            <person name="Kravitz S."/>
            <person name="Halpern A."/>
            <person name="Remington K."/>
            <person name="Beeson K."/>
            <person name="Tran B."/>
            <person name="Rogers Y.-H."/>
            <person name="Friedman R."/>
            <person name="Venter J.C."/>
        </authorList>
    </citation>
    <scope>NUCLEOTIDE SEQUENCE [LARGE SCALE GENOMIC DNA]</scope>
    <source>
        <strain evidence="4 5">KT99</strain>
    </source>
</reference>
<evidence type="ECO:0000256" key="1">
    <source>
        <dbReference type="SAM" id="Coils"/>
    </source>
</evidence>
<dbReference type="SMART" id="SM00974">
    <property type="entry name" value="T5orf172"/>
    <property type="match status" value="1"/>
</dbReference>
<comment type="caution">
    <text evidence="4">The sequence shown here is derived from an EMBL/GenBank/DDBJ whole genome shotgun (WGS) entry which is preliminary data.</text>
</comment>
<evidence type="ECO:0000256" key="2">
    <source>
        <dbReference type="SAM" id="Phobius"/>
    </source>
</evidence>
<feature type="coiled-coil region" evidence="1">
    <location>
        <begin position="115"/>
        <end position="153"/>
    </location>
</feature>
<sequence>MGQDGSGSTIAVIITLLIFFIPLLFAWLSKRKRKKVEAELEESKSKLNAAEKKVEELNDKYSPIIDMELHIQQLLDEAKEVSASNIFQSEIILGKAEAKAKELSITSYSKAKDLVTDAELEVVNIKSESKELNAKANQKLKDIKDKVVVLTNEAHEEANRIIELAKVQAQEIAGDAYDAKLKADSYESAIRAMKNTIEGYKDDYIIPNHSVLDDLAEEFSFKDAGEQLKQARKRVKDMVKQGHAGDCDYVETHRKTYAIHFAVDAFNGKVDSALAKVKHDNFGKIKQEITDAFALVNHNGAPFRNARINQTFLDARQEELKWAVSTHELRQIELAEQREIKQQIREEEKARKEMEKAIKEAEKEERLIQKALEKSRAELANANEEQRIEFEAQLAELEGKLEEAEERGQRALSMAQQTRRGHVYVISNVGSFGENVFKIGMTRRLEPLDRVKELGDASVPFSFDVHAMLYSEDAPALEKDLHRRFNRESVNKVNPRKEFFRTSLAEIKQVVNNQGITDVHWTMKAEAAEYRESLAIEAAQQEENVA</sequence>
<organism evidence="4 5">
    <name type="scientific">Shewanella benthica KT99</name>
    <dbReference type="NCBI Taxonomy" id="314608"/>
    <lineage>
        <taxon>Bacteria</taxon>
        <taxon>Pseudomonadati</taxon>
        <taxon>Pseudomonadota</taxon>
        <taxon>Gammaproteobacteria</taxon>
        <taxon>Alteromonadales</taxon>
        <taxon>Shewanellaceae</taxon>
        <taxon>Shewanella</taxon>
    </lineage>
</organism>
<dbReference type="EMBL" id="ABIC01000019">
    <property type="protein sequence ID" value="EDQ00523.1"/>
    <property type="molecule type" value="Genomic_DNA"/>
</dbReference>
<accession>A9DAZ7</accession>